<dbReference type="InterPro" id="IPR029044">
    <property type="entry name" value="Nucleotide-diphossugar_trans"/>
</dbReference>
<dbReference type="CDD" id="cd06423">
    <property type="entry name" value="CESA_like"/>
    <property type="match status" value="1"/>
</dbReference>
<dbReference type="EMBL" id="CP023445">
    <property type="protein sequence ID" value="ATE52960.1"/>
    <property type="molecule type" value="Genomic_DNA"/>
</dbReference>
<evidence type="ECO:0000256" key="3">
    <source>
        <dbReference type="ARBA" id="ARBA00022679"/>
    </source>
</evidence>
<dbReference type="CDD" id="cd10917">
    <property type="entry name" value="CE4_NodB_like_6s_7s"/>
    <property type="match status" value="1"/>
</dbReference>
<dbReference type="AlphaFoldDB" id="A0A290Z1Q1"/>
<dbReference type="PANTHER" id="PTHR43630:SF1">
    <property type="entry name" value="POLY-BETA-1,6-N-ACETYL-D-GLUCOSAMINE SYNTHASE"/>
    <property type="match status" value="1"/>
</dbReference>
<dbReference type="InterPro" id="IPR002509">
    <property type="entry name" value="NODB_dom"/>
</dbReference>
<dbReference type="GO" id="GO:0016810">
    <property type="term" value="F:hydrolase activity, acting on carbon-nitrogen (but not peptide) bonds"/>
    <property type="evidence" value="ECO:0007669"/>
    <property type="project" value="InterPro"/>
</dbReference>
<keyword evidence="4" id="KW-0812">Transmembrane</keyword>
<evidence type="ECO:0000256" key="1">
    <source>
        <dbReference type="ARBA" id="ARBA00006739"/>
    </source>
</evidence>
<dbReference type="GO" id="GO:0016757">
    <property type="term" value="F:glycosyltransferase activity"/>
    <property type="evidence" value="ECO:0007669"/>
    <property type="project" value="UniProtKB-KW"/>
</dbReference>
<dbReference type="Proteomes" id="UP000218505">
    <property type="component" value="Chromosome"/>
</dbReference>
<evidence type="ECO:0000313" key="6">
    <source>
        <dbReference type="EMBL" id="ATE52960.1"/>
    </source>
</evidence>
<evidence type="ECO:0000256" key="2">
    <source>
        <dbReference type="ARBA" id="ARBA00022676"/>
    </source>
</evidence>
<dbReference type="Gene3D" id="3.20.20.370">
    <property type="entry name" value="Glycoside hydrolase/deacetylase"/>
    <property type="match status" value="1"/>
</dbReference>
<reference evidence="6" key="1">
    <citation type="submission" date="2017-09" db="EMBL/GenBank/DDBJ databases">
        <title>Complete Genome Sequence of ansamitocin-producing Bacterium Actinosynnema pretiosum X47.</title>
        <authorList>
            <person name="Cao G."/>
            <person name="Zong G."/>
            <person name="Zhong C."/>
            <person name="Fu J."/>
        </authorList>
    </citation>
    <scope>NUCLEOTIDE SEQUENCE [LARGE SCALE GENOMIC DNA]</scope>
    <source>
        <strain evidence="6">X47</strain>
    </source>
</reference>
<evidence type="ECO:0000259" key="5">
    <source>
        <dbReference type="Pfam" id="PF01522"/>
    </source>
</evidence>
<dbReference type="SUPFAM" id="SSF88713">
    <property type="entry name" value="Glycoside hydrolase/deacetylase"/>
    <property type="match status" value="1"/>
</dbReference>
<sequence length="647" mass="68806">MKRGVKAHWVSLGVLLALLTGALCFHAHAISLPAHRDAPIRVTDPPVPERTLALVVHGGPHPRWTPRLLDALARTGAKATFHLVGARVNENPDLVLRMVAEGHEVGVESFRPGELRLLDGAFARSALIAAAGVRSGLAERDTWSPDLEVQDVKAIAEAGAPADGAGAVLRLHDTSSTPGAVEELRRLLPHYRFTTRTEAVGGPPPHAPADRVELATAHALAWAQRNGDLLVLLLDVVIGAVAALAVLRVLVQLGLAHTARRLHRELPDAPPGPLPPVSVVVPAYNEAVTITAAVRSLVASDYPAPVEVVVVDDGSADGTADVVRALELPGVRVVTRENGGKAEALNTGVALAGHDALVLVDGDTIFEPGTLAALVAPLTAPGVGAVSGNVKVANRRGLLGRWQHLEYTSGSNLDRQILNAWRCLPTIPGAVGAFRREALVEVGGVSSDTLAEDTDVTMAITRAGWRVVYEPGARAWTEVPAGLRSLYRQRYRWSYGTFQAMWKHRVAVREQGRMGRLGLLYLLLFHLLLPLLAPVMDVYVLYGALVADAPAALPIWLAFLALQTASAGCALRLDGESLRPLWAFPLQQLAYRQLTYLVVVQSLVTAAHGVPLRWQSIQRTGRADAVSREVLAGVAGMGEGRAAEAAA</sequence>
<keyword evidence="3 6" id="KW-0808">Transferase</keyword>
<name>A0A290Z1Q1_9PSEU</name>
<protein>
    <submittedName>
        <fullName evidence="6">Family 2 glycosyl transferase</fullName>
    </submittedName>
</protein>
<organism evidence="6 7">
    <name type="scientific">Actinosynnema pretiosum</name>
    <dbReference type="NCBI Taxonomy" id="42197"/>
    <lineage>
        <taxon>Bacteria</taxon>
        <taxon>Bacillati</taxon>
        <taxon>Actinomycetota</taxon>
        <taxon>Actinomycetes</taxon>
        <taxon>Pseudonocardiales</taxon>
        <taxon>Pseudonocardiaceae</taxon>
        <taxon>Actinosynnema</taxon>
    </lineage>
</organism>
<dbReference type="Pfam" id="PF01522">
    <property type="entry name" value="Polysacc_deac_1"/>
    <property type="match status" value="1"/>
</dbReference>
<keyword evidence="2" id="KW-0328">Glycosyltransferase</keyword>
<dbReference type="Pfam" id="PF13641">
    <property type="entry name" value="Glyco_tranf_2_3"/>
    <property type="match status" value="1"/>
</dbReference>
<dbReference type="Gene3D" id="3.90.550.10">
    <property type="entry name" value="Spore Coat Polysaccharide Biosynthesis Protein SpsA, Chain A"/>
    <property type="match status" value="1"/>
</dbReference>
<keyword evidence="7" id="KW-1185">Reference proteome</keyword>
<evidence type="ECO:0000256" key="4">
    <source>
        <dbReference type="SAM" id="Phobius"/>
    </source>
</evidence>
<dbReference type="KEGG" id="apre:CNX65_06440"/>
<gene>
    <name evidence="6" type="ORF">CNX65_06440</name>
</gene>
<feature type="transmembrane region" description="Helical" evidence="4">
    <location>
        <begin position="229"/>
        <end position="251"/>
    </location>
</feature>
<comment type="similarity">
    <text evidence="1">Belongs to the glycosyltransferase 2 family.</text>
</comment>
<keyword evidence="4" id="KW-1133">Transmembrane helix</keyword>
<feature type="domain" description="NodB homology" evidence="5">
    <location>
        <begin position="46"/>
        <end position="109"/>
    </location>
</feature>
<accession>A0A290Z1Q1</accession>
<dbReference type="GO" id="GO:0005975">
    <property type="term" value="P:carbohydrate metabolic process"/>
    <property type="evidence" value="ECO:0007669"/>
    <property type="project" value="InterPro"/>
</dbReference>
<dbReference type="SUPFAM" id="SSF53448">
    <property type="entry name" value="Nucleotide-diphospho-sugar transferases"/>
    <property type="match status" value="1"/>
</dbReference>
<dbReference type="InterPro" id="IPR011330">
    <property type="entry name" value="Glyco_hydro/deAcase_b/a-brl"/>
</dbReference>
<dbReference type="PANTHER" id="PTHR43630">
    <property type="entry name" value="POLY-BETA-1,6-N-ACETYL-D-GLUCOSAMINE SYNTHASE"/>
    <property type="match status" value="1"/>
</dbReference>
<proteinExistence type="inferred from homology"/>
<feature type="transmembrane region" description="Helical" evidence="4">
    <location>
        <begin position="519"/>
        <end position="542"/>
    </location>
</feature>
<keyword evidence="4" id="KW-0472">Membrane</keyword>
<evidence type="ECO:0000313" key="7">
    <source>
        <dbReference type="Proteomes" id="UP000218505"/>
    </source>
</evidence>